<reference evidence="5 6" key="1">
    <citation type="submission" date="2015-12" db="EMBL/GenBank/DDBJ databases">
        <title>The genome of Folsomia candida.</title>
        <authorList>
            <person name="Faddeeva A."/>
            <person name="Derks M.F."/>
            <person name="Anvar Y."/>
            <person name="Smit S."/>
            <person name="Van Straalen N."/>
            <person name="Roelofs D."/>
        </authorList>
    </citation>
    <scope>NUCLEOTIDE SEQUENCE [LARGE SCALE GENOMIC DNA]</scope>
    <source>
        <strain evidence="5 6">VU population</strain>
        <tissue evidence="5">Whole body</tissue>
    </source>
</reference>
<comment type="caution">
    <text evidence="5">The sequence shown here is derived from an EMBL/GenBank/DDBJ whole genome shotgun (WGS) entry which is preliminary data.</text>
</comment>
<dbReference type="EMBL" id="LNIX01000003">
    <property type="protein sequence ID" value="OXA56747.1"/>
    <property type="molecule type" value="Genomic_DNA"/>
</dbReference>
<evidence type="ECO:0000256" key="1">
    <source>
        <dbReference type="ARBA" id="ARBA00022703"/>
    </source>
</evidence>
<feature type="region of interest" description="Disordered" evidence="3">
    <location>
        <begin position="322"/>
        <end position="371"/>
    </location>
</feature>
<evidence type="ECO:0000256" key="3">
    <source>
        <dbReference type="SAM" id="MobiDB-lite"/>
    </source>
</evidence>
<proteinExistence type="predicted"/>
<dbReference type="Pfam" id="PF02017">
    <property type="entry name" value="CIDE-N"/>
    <property type="match status" value="1"/>
</dbReference>
<feature type="compositionally biased region" description="Basic and acidic residues" evidence="3">
    <location>
        <begin position="677"/>
        <end position="691"/>
    </location>
</feature>
<dbReference type="GO" id="GO:0006915">
    <property type="term" value="P:apoptotic process"/>
    <property type="evidence" value="ECO:0007669"/>
    <property type="project" value="UniProtKB-UniRule"/>
</dbReference>
<keyword evidence="6" id="KW-1185">Reference proteome</keyword>
<feature type="region of interest" description="Disordered" evidence="3">
    <location>
        <begin position="649"/>
        <end position="691"/>
    </location>
</feature>
<evidence type="ECO:0000256" key="2">
    <source>
        <dbReference type="PROSITE-ProRule" id="PRU00447"/>
    </source>
</evidence>
<dbReference type="Gene3D" id="3.10.20.10">
    <property type="match status" value="1"/>
</dbReference>
<name>A0A226EI45_FOLCA</name>
<feature type="compositionally biased region" description="Polar residues" evidence="3">
    <location>
        <begin position="338"/>
        <end position="352"/>
    </location>
</feature>
<gene>
    <name evidence="5" type="ORF">Fcan01_07752</name>
</gene>
<evidence type="ECO:0000313" key="6">
    <source>
        <dbReference type="Proteomes" id="UP000198287"/>
    </source>
</evidence>
<evidence type="ECO:0000313" key="5">
    <source>
        <dbReference type="EMBL" id="OXA56747.1"/>
    </source>
</evidence>
<dbReference type="SMART" id="SM00266">
    <property type="entry name" value="CAD"/>
    <property type="match status" value="1"/>
</dbReference>
<dbReference type="Proteomes" id="UP000198287">
    <property type="component" value="Unassembled WGS sequence"/>
</dbReference>
<dbReference type="InterPro" id="IPR003508">
    <property type="entry name" value="CIDE-N_dom"/>
</dbReference>
<keyword evidence="1 2" id="KW-0053">Apoptosis</keyword>
<dbReference type="PANTHER" id="PTHR12306:SF22">
    <property type="entry name" value="DNAATION FACTOR-RELATED PROTEIN 2, ISOFORM B"/>
    <property type="match status" value="1"/>
</dbReference>
<dbReference type="PROSITE" id="PS51135">
    <property type="entry name" value="CIDE_N"/>
    <property type="match status" value="1"/>
</dbReference>
<feature type="region of interest" description="Disordered" evidence="3">
    <location>
        <begin position="437"/>
        <end position="486"/>
    </location>
</feature>
<accession>A0A226EI45</accession>
<organism evidence="5 6">
    <name type="scientific">Folsomia candida</name>
    <name type="common">Springtail</name>
    <dbReference type="NCBI Taxonomy" id="158441"/>
    <lineage>
        <taxon>Eukaryota</taxon>
        <taxon>Metazoa</taxon>
        <taxon>Ecdysozoa</taxon>
        <taxon>Arthropoda</taxon>
        <taxon>Hexapoda</taxon>
        <taxon>Collembola</taxon>
        <taxon>Entomobryomorpha</taxon>
        <taxon>Isotomoidea</taxon>
        <taxon>Isotomidae</taxon>
        <taxon>Proisotominae</taxon>
        <taxon>Folsomia</taxon>
    </lineage>
</organism>
<feature type="region of interest" description="Disordered" evidence="3">
    <location>
        <begin position="533"/>
        <end position="557"/>
    </location>
</feature>
<dbReference type="OrthoDB" id="6475906at2759"/>
<sequence length="691" mass="75008">MCVYAFGLSFHQQQQQELQKISSNGSGLDGAFIWLGFECVCTGYQLFINFQTSRTRRPFKVWDSSRATRKALVVASLEELIVRGREKLGIGVHETVRVVLETDGTQVDDSEYFRSLPVRNEWKILILKFTITDNTVFLLLRISDRWCPAALSSIPRIVCEAISSLELQDEVPSWKIMESRGEQGSSVITIVLTWNQRPVYAPCPPCGSPHPPARSGGHPPDLQTTHRHDSFARRISPCSLSPQSTNVAMGHHSPVFLPPQSFGGVRGGVYGPPGGEARSGIRTMITKDGKYESVINDYGSKPPTITVINSEPPYDSVPRISTRSSVLPPPLPPHGQHFASSSSHPHSYQYTQRGLPRQGSSSLESGSGGVTAPVHVHTVECSQRGHVPQHPPHGQGGRGSPPEPSYCDFHCCALHEEGRKIQTVDGLPPVVAEHTCRTPKVKAKAKPKSQQSTSQGKRETEVHKAVATSPIQDTSLDGSGRGGAASSKSLHVRFMGVGDDKNGRFLAAAGGKNIVPSSLLSVPLSVSTLGGSMIPSDDVEGTTTSSESETENNHSVLEEEKVTTQKFLLLIDQLSLDQKRHLSIKDIGVILERLSSKIVDVERLDRETEAEDCYNWTIKATIKGEFLRELGVIYNGNFYAISEHPNYPDAPGGSTQQLATISASSTSGGGGGGSGDPSRRVIDDDCEDMRL</sequence>
<protein>
    <submittedName>
        <fullName evidence="5">Cell death activator CIDE-A</fullName>
    </submittedName>
</protein>
<dbReference type="OMA" id="VPSWKIM"/>
<evidence type="ECO:0000259" key="4">
    <source>
        <dbReference type="PROSITE" id="PS51135"/>
    </source>
</evidence>
<dbReference type="SUPFAM" id="SSF54277">
    <property type="entry name" value="CAD &amp; PB1 domains"/>
    <property type="match status" value="1"/>
</dbReference>
<feature type="domain" description="CIDE-N" evidence="4">
    <location>
        <begin position="55"/>
        <end position="133"/>
    </location>
</feature>
<dbReference type="PANTHER" id="PTHR12306">
    <property type="entry name" value="CELL DEATH ACTIVATOR CIDE"/>
    <property type="match status" value="1"/>
</dbReference>
<feature type="compositionally biased region" description="Basic residues" evidence="3">
    <location>
        <begin position="437"/>
        <end position="447"/>
    </location>
</feature>
<dbReference type="AlphaFoldDB" id="A0A226EI45"/>
<dbReference type="GO" id="GO:0042981">
    <property type="term" value="P:regulation of apoptotic process"/>
    <property type="evidence" value="ECO:0007669"/>
    <property type="project" value="TreeGrafter"/>
</dbReference>
<dbReference type="STRING" id="158441.A0A226EI45"/>